<keyword evidence="4" id="KW-0805">Transcription regulation</keyword>
<dbReference type="Pfam" id="PF07524">
    <property type="entry name" value="Bromo_TP"/>
    <property type="match status" value="1"/>
</dbReference>
<keyword evidence="6" id="KW-0539">Nucleus</keyword>
<organism evidence="9 10">
    <name type="scientific">Acacia crassicarpa</name>
    <name type="common">northern wattle</name>
    <dbReference type="NCBI Taxonomy" id="499986"/>
    <lineage>
        <taxon>Eukaryota</taxon>
        <taxon>Viridiplantae</taxon>
        <taxon>Streptophyta</taxon>
        <taxon>Embryophyta</taxon>
        <taxon>Tracheophyta</taxon>
        <taxon>Spermatophyta</taxon>
        <taxon>Magnoliopsida</taxon>
        <taxon>eudicotyledons</taxon>
        <taxon>Gunneridae</taxon>
        <taxon>Pentapetalae</taxon>
        <taxon>rosids</taxon>
        <taxon>fabids</taxon>
        <taxon>Fabales</taxon>
        <taxon>Fabaceae</taxon>
        <taxon>Caesalpinioideae</taxon>
        <taxon>mimosoid clade</taxon>
        <taxon>Acacieae</taxon>
        <taxon>Acacia</taxon>
    </lineage>
</organism>
<dbReference type="GO" id="GO:0005669">
    <property type="term" value="C:transcription factor TFIID complex"/>
    <property type="evidence" value="ECO:0007669"/>
    <property type="project" value="InterPro"/>
</dbReference>
<feature type="region of interest" description="Disordered" evidence="7">
    <location>
        <begin position="154"/>
        <end position="188"/>
    </location>
</feature>
<evidence type="ECO:0000256" key="3">
    <source>
        <dbReference type="ARBA" id="ARBA00017307"/>
    </source>
</evidence>
<dbReference type="InterPro" id="IPR006565">
    <property type="entry name" value="BTP"/>
</dbReference>
<dbReference type="InterPro" id="IPR019473">
    <property type="entry name" value="TFIID_su8_C"/>
</dbReference>
<keyword evidence="10" id="KW-1185">Reference proteome</keyword>
<dbReference type="Proteomes" id="UP001293593">
    <property type="component" value="Unassembled WGS sequence"/>
</dbReference>
<keyword evidence="5" id="KW-0804">Transcription</keyword>
<dbReference type="CDD" id="cd08049">
    <property type="entry name" value="TAF8"/>
    <property type="match status" value="1"/>
</dbReference>
<dbReference type="GO" id="GO:0046982">
    <property type="term" value="F:protein heterodimerization activity"/>
    <property type="evidence" value="ECO:0007669"/>
    <property type="project" value="InterPro"/>
</dbReference>
<evidence type="ECO:0000256" key="7">
    <source>
        <dbReference type="SAM" id="MobiDB-lite"/>
    </source>
</evidence>
<dbReference type="AlphaFoldDB" id="A0AAE1JN50"/>
<evidence type="ECO:0000313" key="10">
    <source>
        <dbReference type="Proteomes" id="UP001293593"/>
    </source>
</evidence>
<name>A0AAE1JN50_9FABA</name>
<evidence type="ECO:0000256" key="4">
    <source>
        <dbReference type="ARBA" id="ARBA00023015"/>
    </source>
</evidence>
<evidence type="ECO:0000259" key="8">
    <source>
        <dbReference type="SMART" id="SM00576"/>
    </source>
</evidence>
<proteinExistence type="inferred from homology"/>
<comment type="similarity">
    <text evidence="2">Belongs to the TAF8 family.</text>
</comment>
<dbReference type="Pfam" id="PF10406">
    <property type="entry name" value="TAF8_C"/>
    <property type="match status" value="1"/>
</dbReference>
<evidence type="ECO:0000256" key="2">
    <source>
        <dbReference type="ARBA" id="ARBA00008767"/>
    </source>
</evidence>
<feature type="domain" description="Bromodomain associated" evidence="8">
    <location>
        <begin position="24"/>
        <end position="100"/>
    </location>
</feature>
<evidence type="ECO:0000256" key="5">
    <source>
        <dbReference type="ARBA" id="ARBA00023163"/>
    </source>
</evidence>
<feature type="compositionally biased region" description="Polar residues" evidence="7">
    <location>
        <begin position="171"/>
        <end position="180"/>
    </location>
</feature>
<accession>A0AAE1JN50</accession>
<dbReference type="SMART" id="SM00576">
    <property type="entry name" value="BTP"/>
    <property type="match status" value="1"/>
</dbReference>
<dbReference type="PANTHER" id="PTHR46338">
    <property type="entry name" value="TRANSCRIPTION INITIATION FACTOR TFIID SUBUNIT 8"/>
    <property type="match status" value="1"/>
</dbReference>
<sequence length="378" mass="41600">MSDGAGETGRQLEQPKTQRKLGGDDFAQAIAKVAVGQVCESQGFHAIQQSSLETLSDIAALYIQNIGKTALYHANLAGRTECNVFDIMQGLEDIGSAQGFLGASDIDHCIGSSGIARDIIQFVTESEPISFAYAIPRFPVVKERVRTPSFLQTGEEPPADHIPGWLPTFPDPQTYSSSPTSDKRGTESHVAKLDLEREHNNGEKHLINLQPQMASNMVEKPTLIDTTNVKGKKVAGESNPFLAAPLQFGEKEVASLTPPARLFNDVAAANPVVEDFVEDRSISVLDTFAPAIEAINSSQCDLDEEKSKILSNRRPNVHFKIGIKKNFVGRLVDSGPQNEYDKTTLPWFVMEDEKDDRKRRAEKILRESLENPDELVQL</sequence>
<dbReference type="InterPro" id="IPR009072">
    <property type="entry name" value="Histone-fold"/>
</dbReference>
<feature type="region of interest" description="Disordered" evidence="7">
    <location>
        <begin position="1"/>
        <end position="20"/>
    </location>
</feature>
<dbReference type="EMBL" id="JAWXYG010000005">
    <property type="protein sequence ID" value="KAK4271906.1"/>
    <property type="molecule type" value="Genomic_DNA"/>
</dbReference>
<dbReference type="PANTHER" id="PTHR46338:SF15">
    <property type="entry name" value="TRANSCRIPTION INITIATION FACTOR TFIID SUBUNIT 8"/>
    <property type="match status" value="1"/>
</dbReference>
<comment type="caution">
    <text evidence="9">The sequence shown here is derived from an EMBL/GenBank/DDBJ whole genome shotgun (WGS) entry which is preliminary data.</text>
</comment>
<protein>
    <recommendedName>
        <fullName evidence="3">Transcription initiation factor TFIID subunit 8</fullName>
    </recommendedName>
</protein>
<comment type="subcellular location">
    <subcellularLocation>
        <location evidence="1">Nucleus</location>
    </subcellularLocation>
</comment>
<evidence type="ECO:0000313" key="9">
    <source>
        <dbReference type="EMBL" id="KAK4271906.1"/>
    </source>
</evidence>
<gene>
    <name evidence="9" type="ORF">QN277_020530</name>
</gene>
<evidence type="ECO:0000256" key="6">
    <source>
        <dbReference type="ARBA" id="ARBA00023242"/>
    </source>
</evidence>
<dbReference type="Gene3D" id="1.10.20.10">
    <property type="entry name" value="Histone, subunit A"/>
    <property type="match status" value="1"/>
</dbReference>
<reference evidence="9" key="1">
    <citation type="submission" date="2023-10" db="EMBL/GenBank/DDBJ databases">
        <title>Chromosome-level genome of the transformable northern wattle, Acacia crassicarpa.</title>
        <authorList>
            <person name="Massaro I."/>
            <person name="Sinha N.R."/>
            <person name="Poethig S."/>
            <person name="Leichty A.R."/>
        </authorList>
    </citation>
    <scope>NUCLEOTIDE SEQUENCE</scope>
    <source>
        <strain evidence="9">Acra3RX</strain>
        <tissue evidence="9">Leaf</tissue>
    </source>
</reference>
<evidence type="ECO:0000256" key="1">
    <source>
        <dbReference type="ARBA" id="ARBA00004123"/>
    </source>
</evidence>
<dbReference type="InterPro" id="IPR037818">
    <property type="entry name" value="TAF8"/>
</dbReference>